<dbReference type="GO" id="GO:0030036">
    <property type="term" value="P:actin cytoskeleton organization"/>
    <property type="evidence" value="ECO:0007669"/>
    <property type="project" value="TreeGrafter"/>
</dbReference>
<dbReference type="PROSITE" id="PS50238">
    <property type="entry name" value="RHOGAP"/>
    <property type="match status" value="1"/>
</dbReference>
<feature type="compositionally biased region" description="Polar residues" evidence="5">
    <location>
        <begin position="574"/>
        <end position="586"/>
    </location>
</feature>
<dbReference type="GO" id="GO:0007165">
    <property type="term" value="P:signal transduction"/>
    <property type="evidence" value="ECO:0007669"/>
    <property type="project" value="InterPro"/>
</dbReference>
<dbReference type="SUPFAM" id="SSF48350">
    <property type="entry name" value="GTPase activation domain, GAP"/>
    <property type="match status" value="1"/>
</dbReference>
<dbReference type="EMBL" id="CAXIEN010000003">
    <property type="protein sequence ID" value="CAL1261758.1"/>
    <property type="molecule type" value="Genomic_DNA"/>
</dbReference>
<feature type="region of interest" description="Disordered" evidence="5">
    <location>
        <begin position="552"/>
        <end position="586"/>
    </location>
</feature>
<evidence type="ECO:0000256" key="3">
    <source>
        <dbReference type="ARBA" id="ARBA00022553"/>
    </source>
</evidence>
<keyword evidence="4" id="KW-0175">Coiled coil</keyword>
<dbReference type="Pfam" id="PF00620">
    <property type="entry name" value="RhoGAP"/>
    <property type="match status" value="1"/>
</dbReference>
<feature type="compositionally biased region" description="Basic and acidic residues" evidence="5">
    <location>
        <begin position="1146"/>
        <end position="1160"/>
    </location>
</feature>
<comment type="caution">
    <text evidence="8">The sequence shown here is derived from an EMBL/GenBank/DDBJ whole genome shotgun (WGS) entry which is preliminary data.</text>
</comment>
<evidence type="ECO:0000256" key="2">
    <source>
        <dbReference type="ARBA" id="ARBA00022468"/>
    </source>
</evidence>
<feature type="region of interest" description="Disordered" evidence="5">
    <location>
        <begin position="1014"/>
        <end position="1160"/>
    </location>
</feature>
<dbReference type="SUPFAM" id="SSF55961">
    <property type="entry name" value="Bet v1-like"/>
    <property type="match status" value="1"/>
</dbReference>
<evidence type="ECO:0000313" key="8">
    <source>
        <dbReference type="EMBL" id="CAL1261758.1"/>
    </source>
</evidence>
<proteinExistence type="predicted"/>
<evidence type="ECO:0000313" key="9">
    <source>
        <dbReference type="Proteomes" id="UP001497382"/>
    </source>
</evidence>
<feature type="compositionally biased region" description="Polar residues" evidence="5">
    <location>
        <begin position="1105"/>
        <end position="1116"/>
    </location>
</feature>
<sequence>MTTCHDPYRELELYLEQAQEEIGLAIKELEDHEVSLLSDDSLDWKNLNDTLILPPQGFRSEEWNNKTNGDISRINANNSSSVNRVCYEGNILDFGYPQTKFNSSENSFVPRTSFASSFSTNVTGKNGKTTYSPNTRRRLWRMHPSISFPETSKDLLLIGKDPQASDSLIPNGRTQQSSEASFDFRTLQPAGRKCRQRSNSDTLPSSLSHTKPHIPEEFNAFPRPPSGDVNLLSIWADNLVLELDKSLSGELMNSAESFSPSSDYSLSPIKQDENFKDSTFTNTISERESGIKQNSELEESNELQLSCKNLKLVSRSPDSGIEQTSCNTPDFAEDCVDAAPVSRKKVKGFSSDLLDSGKDADYITPPPPQFKDENHNVRSIKDRSQATQTTHFCRRPSCLKSAEYVLEAQETVELFSSDNKSRLSAAHVIPSKTIELENSPVVRTVCVINDGSEVSKDSETHQKSVTSDSKDGNFEVNNLLQPQIRSFFSSLPKPPKTPPNNVDKWSSLPRDGGKSPEPICPQRSASHSAVSNVNFVSIDELAAFMRQMKSDSYQLPSRADVSTDVKDDKENRDAVTQTTPPSLSRSSSFTWVTECDCSDWDVQNEHSDTDESLVMSGCSNCKAENRNINSSSSSLDISSDGDECLPATPGSGASSLYLSACSGSSDSFEEASVALVNDGTSSDFFKFPVDDLDQNGRQQLRNSETTLRGSTLGDISEEQITSETISMRSNISNPSLTDSNNVDPQGQSASFPSTLRMSRKNRSTDSPAQPIEPTVLVINDLNLKSVSAPVLLRQKRHVSNSKAAESSSSDSSPPTGARNKDSVSASNQVPPRAHSAKELNGKHGKKKNRIFCYLRQLRGSPNKLQAIEACSWLRAAGFPQYAQMYEDNQFPIDISIVQKDHAFLHPDSIQSLFRRLNTLNRCAKMKFMDHVHRKTLYTEDSDDEEQYALSENWEFQRSSRRWSRIPSPLDDAAEFVANESLAPSKPTAHLLATSGRKYLSPEEAYCSSHDSVFVDDQHSSPDSIRRSTLHKSERISVSPSSHIGDCSPGSSSGSGGTLSLASEDMQERRTLRRSGSDRVKEGAKALLKRMESLKGKRKKKVFDANKSQTVHNGTDGSSSSSLTSSPQFRRSQKPNVVTPDAQSEASLRESDSVSYKSRDDVSAHSDSECRLFLVSNRWKDANSNNAKNTKFCNTSVTVTCPPEELLLDSNKEGEKGYDYLKPEFQTKTLLCSDSPNSEENKGNRGSYYDNVCAPLVVFNDLFTEVERAGENESTSKIKGLQPPFTDQDSYVNQEDGDIIISNKERRDSGVGSSLQRGITYHQAPWHYLPFHRDPDSTLFSNPVQITDLTAPQMLLIRKLSLLKLTTIMEKFSPSSRTGWTWGVQKFICRIRNPDYKDKVVFGVPLLLILQRTGQPLPISIQAAIQYLRKTALDSSGLFRKSGVRSRIQKLKTLNETIPEKVSYEEQQAYDVADMLKQYFRELPEALLTNKLSETFISIFQSSVSDVPEELRLEAIRAALMLMPDENREVLQSLLEFLHEVCQHSGINQMTATNIAVCFAPSLFHLSTPRSASSSPRRRKTVGVPDLRELNENRAAYECLSCMVTNYETLFTVSEEILSQSRITSTSYFQPATLEDLSSFVCNGQSGWKGYVDSCIQIFLKEAKEKYKGWKTVSQNDHVELAYKKLSDGHPLKLWKVSTEVEAPPVELLNRILRERHLWDNSFSKWKVINRLAKHTEVFQYLSTCLPPHPPCDYCVLRSWRTDLPKGACILIETSIEHPEAEKIPDSVRALVLASRYLIEPCGSGKSRITYISRIDTRGRSPEWYNRAYGHICTLLLVKLRNSFARSRADGPETKV</sequence>
<evidence type="ECO:0000256" key="1">
    <source>
        <dbReference type="ARBA" id="ARBA00004170"/>
    </source>
</evidence>
<dbReference type="InterPro" id="IPR001660">
    <property type="entry name" value="SAM"/>
</dbReference>
<evidence type="ECO:0008006" key="10">
    <source>
        <dbReference type="Google" id="ProtNLM"/>
    </source>
</evidence>
<evidence type="ECO:0000256" key="4">
    <source>
        <dbReference type="SAM" id="Coils"/>
    </source>
</evidence>
<dbReference type="PROSITE" id="PS50848">
    <property type="entry name" value="START"/>
    <property type="match status" value="1"/>
</dbReference>
<organism evidence="8 9">
    <name type="scientific">Larinioides sclopetarius</name>
    <dbReference type="NCBI Taxonomy" id="280406"/>
    <lineage>
        <taxon>Eukaryota</taxon>
        <taxon>Metazoa</taxon>
        <taxon>Ecdysozoa</taxon>
        <taxon>Arthropoda</taxon>
        <taxon>Chelicerata</taxon>
        <taxon>Arachnida</taxon>
        <taxon>Araneae</taxon>
        <taxon>Araneomorphae</taxon>
        <taxon>Entelegynae</taxon>
        <taxon>Araneoidea</taxon>
        <taxon>Araneidae</taxon>
        <taxon>Larinioides</taxon>
    </lineage>
</organism>
<feature type="domain" description="START" evidence="7">
    <location>
        <begin position="1653"/>
        <end position="1824"/>
    </location>
</feature>
<feature type="compositionally biased region" description="Basic and acidic residues" evidence="5">
    <location>
        <begin position="453"/>
        <end position="473"/>
    </location>
</feature>
<dbReference type="PANTHER" id="PTHR12659:SF7">
    <property type="entry name" value="CROSSVEINLESS C, ISOFORM C"/>
    <property type="match status" value="1"/>
</dbReference>
<dbReference type="Gene3D" id="1.10.555.10">
    <property type="entry name" value="Rho GTPase activation protein"/>
    <property type="match status" value="1"/>
</dbReference>
<dbReference type="SUPFAM" id="SSF47769">
    <property type="entry name" value="SAM/Pointed domain"/>
    <property type="match status" value="1"/>
</dbReference>
<feature type="domain" description="Rho-GAP" evidence="6">
    <location>
        <begin position="1403"/>
        <end position="1610"/>
    </location>
</feature>
<feature type="compositionally biased region" description="Low complexity" evidence="5">
    <location>
        <begin position="800"/>
        <end position="812"/>
    </location>
</feature>
<name>A0AAV1YV32_9ARAC</name>
<feature type="compositionally biased region" description="Polar residues" evidence="5">
    <location>
        <begin position="164"/>
        <end position="180"/>
    </location>
</feature>
<dbReference type="CDD" id="cd08869">
    <property type="entry name" value="START_RhoGAP"/>
    <property type="match status" value="1"/>
</dbReference>
<dbReference type="GO" id="GO:0035023">
    <property type="term" value="P:regulation of Rho protein signal transduction"/>
    <property type="evidence" value="ECO:0007669"/>
    <property type="project" value="TreeGrafter"/>
</dbReference>
<evidence type="ECO:0000256" key="5">
    <source>
        <dbReference type="SAM" id="MobiDB-lite"/>
    </source>
</evidence>
<feature type="compositionally biased region" description="Polar residues" evidence="5">
    <location>
        <begin position="197"/>
        <end position="209"/>
    </location>
</feature>
<feature type="compositionally biased region" description="Basic and acidic residues" evidence="5">
    <location>
        <begin position="1015"/>
        <end position="1034"/>
    </location>
</feature>
<dbReference type="Proteomes" id="UP001497382">
    <property type="component" value="Unassembled WGS sequence"/>
</dbReference>
<dbReference type="CDD" id="cd09538">
    <property type="entry name" value="SAM_DLC1_2-like"/>
    <property type="match status" value="1"/>
</dbReference>
<feature type="region of interest" description="Disordered" evidence="5">
    <location>
        <begin position="797"/>
        <end position="842"/>
    </location>
</feature>
<feature type="compositionally biased region" description="Polar residues" evidence="5">
    <location>
        <begin position="726"/>
        <end position="756"/>
    </location>
</feature>
<dbReference type="GO" id="GO:0016020">
    <property type="term" value="C:membrane"/>
    <property type="evidence" value="ECO:0007669"/>
    <property type="project" value="UniProtKB-SubCell"/>
</dbReference>
<evidence type="ECO:0000259" key="7">
    <source>
        <dbReference type="PROSITE" id="PS50848"/>
    </source>
</evidence>
<dbReference type="Pfam" id="PF01852">
    <property type="entry name" value="START"/>
    <property type="match status" value="1"/>
</dbReference>
<dbReference type="InterPro" id="IPR002913">
    <property type="entry name" value="START_lipid-bd_dom"/>
</dbReference>
<dbReference type="FunFam" id="3.30.530.20:FF:000009">
    <property type="entry name" value="StAR related lipid transfer domain containing 13"/>
    <property type="match status" value="1"/>
</dbReference>
<feature type="region of interest" description="Disordered" evidence="5">
    <location>
        <begin position="164"/>
        <end position="212"/>
    </location>
</feature>
<feature type="compositionally biased region" description="Polar residues" evidence="5">
    <location>
        <begin position="1126"/>
        <end position="1145"/>
    </location>
</feature>
<dbReference type="SMART" id="SM00234">
    <property type="entry name" value="START"/>
    <property type="match status" value="1"/>
</dbReference>
<comment type="subcellular location">
    <subcellularLocation>
        <location evidence="1">Membrane</location>
        <topology evidence="1">Peripheral membrane protein</topology>
    </subcellularLocation>
</comment>
<reference evidence="8 9" key="1">
    <citation type="submission" date="2024-04" db="EMBL/GenBank/DDBJ databases">
        <authorList>
            <person name="Rising A."/>
            <person name="Reimegard J."/>
            <person name="Sonavane S."/>
            <person name="Akerstrom W."/>
            <person name="Nylinder S."/>
            <person name="Hedman E."/>
            <person name="Kallberg Y."/>
        </authorList>
    </citation>
    <scope>NUCLEOTIDE SEQUENCE [LARGE SCALE GENOMIC DNA]</scope>
</reference>
<evidence type="ECO:0000259" key="6">
    <source>
        <dbReference type="PROSITE" id="PS50238"/>
    </source>
</evidence>
<dbReference type="Gene3D" id="3.30.530.20">
    <property type="match status" value="1"/>
</dbReference>
<dbReference type="SMART" id="SM00324">
    <property type="entry name" value="RhoGAP"/>
    <property type="match status" value="1"/>
</dbReference>
<dbReference type="PANTHER" id="PTHR12659">
    <property type="entry name" value="RHO-TYPE GTPASE ACTIVATING PROTEIN"/>
    <property type="match status" value="1"/>
</dbReference>
<dbReference type="InterPro" id="IPR013761">
    <property type="entry name" value="SAM/pointed_sf"/>
</dbReference>
<protein>
    <recommendedName>
        <fullName evidence="10">Rho GTPase-activating protein 7</fullName>
    </recommendedName>
</protein>
<keyword evidence="2" id="KW-0343">GTPase activation</keyword>
<dbReference type="Gene3D" id="1.10.287.2070">
    <property type="match status" value="1"/>
</dbReference>
<gene>
    <name evidence="8" type="ORF">LARSCL_LOCUS604</name>
</gene>
<dbReference type="InterPro" id="IPR008936">
    <property type="entry name" value="Rho_GTPase_activation_prot"/>
</dbReference>
<keyword evidence="9" id="KW-1185">Reference proteome</keyword>
<feature type="region of interest" description="Disordered" evidence="5">
    <location>
        <begin position="453"/>
        <end position="474"/>
    </location>
</feature>
<keyword evidence="3" id="KW-0597">Phosphoprotein</keyword>
<feature type="region of interest" description="Disordered" evidence="5">
    <location>
        <begin position="488"/>
        <end position="526"/>
    </location>
</feature>
<feature type="compositionally biased region" description="Basic and acidic residues" evidence="5">
    <location>
        <begin position="1065"/>
        <end position="1094"/>
    </location>
</feature>
<feature type="region of interest" description="Disordered" evidence="5">
    <location>
        <begin position="726"/>
        <end position="771"/>
    </location>
</feature>
<dbReference type="InterPro" id="IPR000198">
    <property type="entry name" value="RhoGAP_dom"/>
</dbReference>
<accession>A0AAV1YV32</accession>
<feature type="compositionally biased region" description="Basic and acidic residues" evidence="5">
    <location>
        <begin position="561"/>
        <end position="573"/>
    </location>
</feature>
<feature type="coiled-coil region" evidence="4">
    <location>
        <begin position="8"/>
        <end position="35"/>
    </location>
</feature>
<dbReference type="GO" id="GO:0005096">
    <property type="term" value="F:GTPase activator activity"/>
    <property type="evidence" value="ECO:0007669"/>
    <property type="project" value="UniProtKB-KW"/>
</dbReference>
<dbReference type="GO" id="GO:0008289">
    <property type="term" value="F:lipid binding"/>
    <property type="evidence" value="ECO:0007669"/>
    <property type="project" value="InterPro"/>
</dbReference>
<dbReference type="InterPro" id="IPR023393">
    <property type="entry name" value="START-like_dom_sf"/>
</dbReference>
<dbReference type="Pfam" id="PF07647">
    <property type="entry name" value="SAM_2"/>
    <property type="match status" value="1"/>
</dbReference>